<sequence>MELAAAALQSYGVQVYKFYTPNDRWADIAAAASGAHFLLYRGHGLYWNANVNTPQVGGFEVTERMYTSDEIKRDLKLAPNAIVMIYACFATGSSTTDPGSITQAEAQRRVSQYSQPFFEMGAAGYYANWYGDAFKVFITNLFSGQTLGNAFKNYSDYEASKAVALTHQAFPNLPLWLSWETWTDYPIKPPIYNNAFVGYADKTLADLFQPGIQLSTNQITAITKPSAPARTYQVTVQSNLGTSFNWAANPAGGSTPEWISYSPASGTNGTTLNITLTPPSSTGKFQTSLIVQSSDGKASQNLTITLITTTNPQYLFLPAVRK</sequence>
<proteinExistence type="predicted"/>
<evidence type="ECO:0000313" key="1">
    <source>
        <dbReference type="EMBL" id="HCE17011.1"/>
    </source>
</evidence>
<accession>A0A3D1JEJ2</accession>
<gene>
    <name evidence="1" type="ORF">DEQ80_04045</name>
</gene>
<evidence type="ECO:0000313" key="2">
    <source>
        <dbReference type="Proteomes" id="UP000264141"/>
    </source>
</evidence>
<dbReference type="InterPro" id="IPR013783">
    <property type="entry name" value="Ig-like_fold"/>
</dbReference>
<organism evidence="1 2">
    <name type="scientific">Anaerolinea thermolimosa</name>
    <dbReference type="NCBI Taxonomy" id="229919"/>
    <lineage>
        <taxon>Bacteria</taxon>
        <taxon>Bacillati</taxon>
        <taxon>Chloroflexota</taxon>
        <taxon>Anaerolineae</taxon>
        <taxon>Anaerolineales</taxon>
        <taxon>Anaerolineaceae</taxon>
        <taxon>Anaerolinea</taxon>
    </lineage>
</organism>
<dbReference type="EMBL" id="DPBP01000019">
    <property type="protein sequence ID" value="HCE17011.1"/>
    <property type="molecule type" value="Genomic_DNA"/>
</dbReference>
<name>A0A3D1JEJ2_9CHLR</name>
<dbReference type="Gene3D" id="2.60.40.10">
    <property type="entry name" value="Immunoglobulins"/>
    <property type="match status" value="1"/>
</dbReference>
<dbReference type="AlphaFoldDB" id="A0A3D1JEJ2"/>
<dbReference type="Proteomes" id="UP000264141">
    <property type="component" value="Unassembled WGS sequence"/>
</dbReference>
<dbReference type="STRING" id="229919.GCA_001050195_00382"/>
<protein>
    <submittedName>
        <fullName evidence="1">Uncharacterized protein</fullName>
    </submittedName>
</protein>
<comment type="caution">
    <text evidence="1">The sequence shown here is derived from an EMBL/GenBank/DDBJ whole genome shotgun (WGS) entry which is preliminary data.</text>
</comment>
<reference evidence="1 2" key="1">
    <citation type="journal article" date="2018" name="Nat. Biotechnol.">
        <title>A standardized bacterial taxonomy based on genome phylogeny substantially revises the tree of life.</title>
        <authorList>
            <person name="Parks D.H."/>
            <person name="Chuvochina M."/>
            <person name="Waite D.W."/>
            <person name="Rinke C."/>
            <person name="Skarshewski A."/>
            <person name="Chaumeil P.A."/>
            <person name="Hugenholtz P."/>
        </authorList>
    </citation>
    <scope>NUCLEOTIDE SEQUENCE [LARGE SCALE GENOMIC DNA]</scope>
    <source>
        <strain evidence="1">UBA8781</strain>
    </source>
</reference>